<dbReference type="EMBL" id="BQNB010018624">
    <property type="protein sequence ID" value="GJT76439.1"/>
    <property type="molecule type" value="Genomic_DNA"/>
</dbReference>
<evidence type="ECO:0000313" key="2">
    <source>
        <dbReference type="EMBL" id="GJT76439.1"/>
    </source>
</evidence>
<feature type="region of interest" description="Disordered" evidence="1">
    <location>
        <begin position="1"/>
        <end position="46"/>
    </location>
</feature>
<reference evidence="2" key="1">
    <citation type="journal article" date="2022" name="Int. J. Mol. Sci.">
        <title>Draft Genome of Tanacetum Coccineum: Genomic Comparison of Closely Related Tanacetum-Family Plants.</title>
        <authorList>
            <person name="Yamashiro T."/>
            <person name="Shiraishi A."/>
            <person name="Nakayama K."/>
            <person name="Satake H."/>
        </authorList>
    </citation>
    <scope>NUCLEOTIDE SEQUENCE</scope>
</reference>
<keyword evidence="3" id="KW-1185">Reference proteome</keyword>
<accession>A0ABQ5GM77</accession>
<comment type="caution">
    <text evidence="2">The sequence shown here is derived from an EMBL/GenBank/DDBJ whole genome shotgun (WGS) entry which is preliminary data.</text>
</comment>
<protein>
    <submittedName>
        <fullName evidence="2">Ribonuclease H-like domain-containing protein</fullName>
    </submittedName>
</protein>
<organism evidence="2 3">
    <name type="scientific">Tanacetum coccineum</name>
    <dbReference type="NCBI Taxonomy" id="301880"/>
    <lineage>
        <taxon>Eukaryota</taxon>
        <taxon>Viridiplantae</taxon>
        <taxon>Streptophyta</taxon>
        <taxon>Embryophyta</taxon>
        <taxon>Tracheophyta</taxon>
        <taxon>Spermatophyta</taxon>
        <taxon>Magnoliopsida</taxon>
        <taxon>eudicotyledons</taxon>
        <taxon>Gunneridae</taxon>
        <taxon>Pentapetalae</taxon>
        <taxon>asterids</taxon>
        <taxon>campanulids</taxon>
        <taxon>Asterales</taxon>
        <taxon>Asteraceae</taxon>
        <taxon>Asteroideae</taxon>
        <taxon>Anthemideae</taxon>
        <taxon>Anthemidinae</taxon>
        <taxon>Tanacetum</taxon>
    </lineage>
</organism>
<dbReference type="CDD" id="cd09272">
    <property type="entry name" value="RNase_HI_RT_Ty1"/>
    <property type="match status" value="1"/>
</dbReference>
<sequence length="200" mass="22207">MLIPTPTGPTTPPSSARNIPSTFPPDTKAHTTAQPSINSSTSQNVTISTTQTHPIVTRAQVETIKTNPHFHDLMSSISFIPESPSIALSDPYYAEARYTGVANVAVEAAWIHNLLCELYSPLPFVIVVYCDNVGAIYLTTYSVQHQRTQHIEIDIYFVRDMVAQGQLQVLHVPSRYQYADIFTKGLTSALFEEFYISLSD</sequence>
<proteinExistence type="predicted"/>
<reference evidence="2" key="2">
    <citation type="submission" date="2022-01" db="EMBL/GenBank/DDBJ databases">
        <authorList>
            <person name="Yamashiro T."/>
            <person name="Shiraishi A."/>
            <person name="Satake H."/>
            <person name="Nakayama K."/>
        </authorList>
    </citation>
    <scope>NUCLEOTIDE SEQUENCE</scope>
</reference>
<name>A0ABQ5GM77_9ASTR</name>
<dbReference type="Proteomes" id="UP001151760">
    <property type="component" value="Unassembled WGS sequence"/>
</dbReference>
<gene>
    <name evidence="2" type="ORF">Tco_1043164</name>
</gene>
<feature type="compositionally biased region" description="Pro residues" evidence="1">
    <location>
        <begin position="1"/>
        <end position="12"/>
    </location>
</feature>
<dbReference type="PANTHER" id="PTHR11439:SF524">
    <property type="entry name" value="RNA-DIRECTED DNA POLYMERASE, PROTEIN KINASE RLK-PELLE-DLSV FAMILY"/>
    <property type="match status" value="1"/>
</dbReference>
<evidence type="ECO:0000256" key="1">
    <source>
        <dbReference type="SAM" id="MobiDB-lite"/>
    </source>
</evidence>
<feature type="compositionally biased region" description="Polar residues" evidence="1">
    <location>
        <begin position="30"/>
        <end position="46"/>
    </location>
</feature>
<dbReference type="PANTHER" id="PTHR11439">
    <property type="entry name" value="GAG-POL-RELATED RETROTRANSPOSON"/>
    <property type="match status" value="1"/>
</dbReference>
<evidence type="ECO:0000313" key="3">
    <source>
        <dbReference type="Proteomes" id="UP001151760"/>
    </source>
</evidence>